<keyword evidence="3" id="KW-1185">Reference proteome</keyword>
<dbReference type="SUPFAM" id="SSF56112">
    <property type="entry name" value="Protein kinase-like (PK-like)"/>
    <property type="match status" value="1"/>
</dbReference>
<proteinExistence type="predicted"/>
<dbReference type="EMBL" id="KN833044">
    <property type="protein sequence ID" value="KIM75622.1"/>
    <property type="molecule type" value="Genomic_DNA"/>
</dbReference>
<reference evidence="3" key="2">
    <citation type="submission" date="2015-01" db="EMBL/GenBank/DDBJ databases">
        <title>Evolutionary Origins and Diversification of the Mycorrhizal Mutualists.</title>
        <authorList>
            <consortium name="DOE Joint Genome Institute"/>
            <consortium name="Mycorrhizal Genomics Consortium"/>
            <person name="Kohler A."/>
            <person name="Kuo A."/>
            <person name="Nagy L.G."/>
            <person name="Floudas D."/>
            <person name="Copeland A."/>
            <person name="Barry K.W."/>
            <person name="Cichocki N."/>
            <person name="Veneault-Fourrey C."/>
            <person name="LaButti K."/>
            <person name="Lindquist E.A."/>
            <person name="Lipzen A."/>
            <person name="Lundell T."/>
            <person name="Morin E."/>
            <person name="Murat C."/>
            <person name="Riley R."/>
            <person name="Ohm R."/>
            <person name="Sun H."/>
            <person name="Tunlid A."/>
            <person name="Henrissat B."/>
            <person name="Grigoriev I.V."/>
            <person name="Hibbett D.S."/>
            <person name="Martin F."/>
        </authorList>
    </citation>
    <scope>NUCLEOTIDE SEQUENCE [LARGE SCALE GENOMIC DNA]</scope>
    <source>
        <strain evidence="3">F 1598</strain>
    </source>
</reference>
<dbReference type="InParanoid" id="A0A0C3BE99"/>
<feature type="domain" description="Aminoglycoside phosphotransferase" evidence="1">
    <location>
        <begin position="49"/>
        <end position="148"/>
    </location>
</feature>
<dbReference type="Gene3D" id="3.30.200.20">
    <property type="entry name" value="Phosphorylase Kinase, domain 1"/>
    <property type="match status" value="1"/>
</dbReference>
<dbReference type="HOGENOM" id="CLU_043056_0_0_1"/>
<dbReference type="Gene3D" id="3.90.1200.10">
    <property type="match status" value="1"/>
</dbReference>
<feature type="domain" description="Aminoglycoside phosphotransferase" evidence="1">
    <location>
        <begin position="280"/>
        <end position="318"/>
    </location>
</feature>
<protein>
    <recommendedName>
        <fullName evidence="1">Aminoglycoside phosphotransferase domain-containing protein</fullName>
    </recommendedName>
</protein>
<sequence length="439" mass="49911">MSSCCERTSISESLWQAANVDMKAIENIISSHFRTSHSHHTRMDDSAFARVFLFTLQNGMQVIARIILPVRESVKTEAEVAAMKLVRARTSVPVPKVYLYCSTPKNPVRAEWILMEYMPGLCLADCFEQLTYEQKRRTATDVAEIMFSLFNITSAQCGSISPYTGDSFQSDDHNSLRYPPFTPLFSPRPSPVLKGRSVIVGPINDLTFLDYPRQVDPHLCGPFNSERSFMEAFAFLGTPPTRAGGKLSCWVFEKTLEVYNIVRNLYYGTQQSEVSSSNHDQFHFAHGDLSDFNILIDPTTGAVTGVIDWEMAGFRPAWLAAVAGGWFDDDSERFLMSDFQSSRGNHADETPADAVLRAHFRLRLAKLDAQLFRHHLQGIELRALFYACCNECDGNTEMWLEKYKDQEWVVGRRGDFPFDLMAWIEERLDLEDSLNGRRL</sequence>
<name>A0A0C3BE99_PILCF</name>
<dbReference type="Proteomes" id="UP000054166">
    <property type="component" value="Unassembled WGS sequence"/>
</dbReference>
<accession>A0A0C3BE99</accession>
<dbReference type="Pfam" id="PF01636">
    <property type="entry name" value="APH"/>
    <property type="match status" value="2"/>
</dbReference>
<dbReference type="AlphaFoldDB" id="A0A0C3BE99"/>
<dbReference type="STRING" id="765440.A0A0C3BE99"/>
<dbReference type="PANTHER" id="PTHR21310">
    <property type="entry name" value="AMINOGLYCOSIDE PHOSPHOTRANSFERASE-RELATED-RELATED"/>
    <property type="match status" value="1"/>
</dbReference>
<evidence type="ECO:0000259" key="1">
    <source>
        <dbReference type="Pfam" id="PF01636"/>
    </source>
</evidence>
<reference evidence="2 3" key="1">
    <citation type="submission" date="2014-04" db="EMBL/GenBank/DDBJ databases">
        <authorList>
            <consortium name="DOE Joint Genome Institute"/>
            <person name="Kuo A."/>
            <person name="Tarkka M."/>
            <person name="Buscot F."/>
            <person name="Kohler A."/>
            <person name="Nagy L.G."/>
            <person name="Floudas D."/>
            <person name="Copeland A."/>
            <person name="Barry K.W."/>
            <person name="Cichocki N."/>
            <person name="Veneault-Fourrey C."/>
            <person name="LaButti K."/>
            <person name="Lindquist E.A."/>
            <person name="Lipzen A."/>
            <person name="Lundell T."/>
            <person name="Morin E."/>
            <person name="Murat C."/>
            <person name="Sun H."/>
            <person name="Tunlid A."/>
            <person name="Henrissat B."/>
            <person name="Grigoriev I.V."/>
            <person name="Hibbett D.S."/>
            <person name="Martin F."/>
            <person name="Nordberg H.P."/>
            <person name="Cantor M.N."/>
            <person name="Hua S.X."/>
        </authorList>
    </citation>
    <scope>NUCLEOTIDE SEQUENCE [LARGE SCALE GENOMIC DNA]</scope>
    <source>
        <strain evidence="2 3">F 1598</strain>
    </source>
</reference>
<organism evidence="2 3">
    <name type="scientific">Piloderma croceum (strain F 1598)</name>
    <dbReference type="NCBI Taxonomy" id="765440"/>
    <lineage>
        <taxon>Eukaryota</taxon>
        <taxon>Fungi</taxon>
        <taxon>Dikarya</taxon>
        <taxon>Basidiomycota</taxon>
        <taxon>Agaricomycotina</taxon>
        <taxon>Agaricomycetes</taxon>
        <taxon>Agaricomycetidae</taxon>
        <taxon>Atheliales</taxon>
        <taxon>Atheliaceae</taxon>
        <taxon>Piloderma</taxon>
    </lineage>
</organism>
<evidence type="ECO:0000313" key="2">
    <source>
        <dbReference type="EMBL" id="KIM75622.1"/>
    </source>
</evidence>
<gene>
    <name evidence="2" type="ORF">PILCRDRAFT_668497</name>
</gene>
<dbReference type="InterPro" id="IPR011009">
    <property type="entry name" value="Kinase-like_dom_sf"/>
</dbReference>
<dbReference type="InterPro" id="IPR002575">
    <property type="entry name" value="Aminoglycoside_PTrfase"/>
</dbReference>
<dbReference type="OrthoDB" id="10003767at2759"/>
<dbReference type="PANTHER" id="PTHR21310:SF15">
    <property type="entry name" value="AMINOGLYCOSIDE PHOSPHOTRANSFERASE DOMAIN-CONTAINING PROTEIN"/>
    <property type="match status" value="1"/>
</dbReference>
<dbReference type="InterPro" id="IPR051678">
    <property type="entry name" value="AGP_Transferase"/>
</dbReference>
<evidence type="ECO:0000313" key="3">
    <source>
        <dbReference type="Proteomes" id="UP000054166"/>
    </source>
</evidence>